<name>A0A9X0G5H2_BACCE</name>
<proteinExistence type="predicted"/>
<dbReference type="AlphaFoldDB" id="A0A9X0G5H2"/>
<organism evidence="1 2">
    <name type="scientific">Bacillus cereus</name>
    <dbReference type="NCBI Taxonomy" id="1396"/>
    <lineage>
        <taxon>Bacteria</taxon>
        <taxon>Bacillati</taxon>
        <taxon>Bacillota</taxon>
        <taxon>Bacilli</taxon>
        <taxon>Bacillales</taxon>
        <taxon>Bacillaceae</taxon>
        <taxon>Bacillus</taxon>
        <taxon>Bacillus cereus group</taxon>
    </lineage>
</organism>
<accession>A0A9X0G5H2</accession>
<comment type="caution">
    <text evidence="1">The sequence shown here is derived from an EMBL/GenBank/DDBJ whole genome shotgun (WGS) entry which is preliminary data.</text>
</comment>
<evidence type="ECO:0000313" key="2">
    <source>
        <dbReference type="Proteomes" id="UP000036243"/>
    </source>
</evidence>
<dbReference type="EMBL" id="JYFW01000038">
    <property type="protein sequence ID" value="KMP14946.1"/>
    <property type="molecule type" value="Genomic_DNA"/>
</dbReference>
<sequence length="88" mass="10259">MKTIPYALKQKLRQFDKYNSKVKDLHHEIMTMIDEYGVPYDNLVANGDGTEPQTEALAYINNAEGNIEENIKEMEEVFLYFANKNKLK</sequence>
<dbReference type="Proteomes" id="UP000036243">
    <property type="component" value="Unassembled WGS sequence"/>
</dbReference>
<protein>
    <submittedName>
        <fullName evidence="1">Uncharacterized protein</fullName>
    </submittedName>
</protein>
<evidence type="ECO:0000313" key="1">
    <source>
        <dbReference type="EMBL" id="KMP14946.1"/>
    </source>
</evidence>
<reference evidence="1 2" key="1">
    <citation type="submission" date="2015-02" db="EMBL/GenBank/DDBJ databases">
        <title>Evolution of B. cereus sensu lato: Distribution, horizontal transfer and duplication of chromosomal virulence genes.</title>
        <authorList>
            <person name="Boehm M.-E."/>
            <person name="Huptas C."/>
            <person name="Krey V.M."/>
            <person name="Scherer S."/>
        </authorList>
    </citation>
    <scope>NUCLEOTIDE SEQUENCE [LARGE SCALE GENOMIC DNA]</scope>
    <source>
        <strain evidence="1 2">#17</strain>
    </source>
</reference>
<dbReference type="RefSeq" id="WP_048558676.1">
    <property type="nucleotide sequence ID" value="NZ_JYFW01000038.1"/>
</dbReference>
<gene>
    <name evidence="1" type="ORF">TQ94_20190</name>
</gene>